<accession>A0ABS3U5T2</accession>
<organism evidence="7 8">
    <name type="scientific">Glycomyces niveus</name>
    <dbReference type="NCBI Taxonomy" id="2820287"/>
    <lineage>
        <taxon>Bacteria</taxon>
        <taxon>Bacillati</taxon>
        <taxon>Actinomycetota</taxon>
        <taxon>Actinomycetes</taxon>
        <taxon>Glycomycetales</taxon>
        <taxon>Glycomycetaceae</taxon>
        <taxon>Glycomyces</taxon>
    </lineage>
</organism>
<protein>
    <submittedName>
        <fullName evidence="7">Thiolase family protein</fullName>
    </submittedName>
</protein>
<dbReference type="Gene3D" id="3.40.47.10">
    <property type="match status" value="1"/>
</dbReference>
<comment type="similarity">
    <text evidence="1 4">Belongs to the thiolase-like superfamily. Thiolase family.</text>
</comment>
<dbReference type="SUPFAM" id="SSF53901">
    <property type="entry name" value="Thiolase-like"/>
    <property type="match status" value="2"/>
</dbReference>
<feature type="domain" description="Thiolase C-terminal" evidence="6">
    <location>
        <begin position="263"/>
        <end position="383"/>
    </location>
</feature>
<evidence type="ECO:0000259" key="5">
    <source>
        <dbReference type="Pfam" id="PF00108"/>
    </source>
</evidence>
<dbReference type="Pfam" id="PF00108">
    <property type="entry name" value="Thiolase_N"/>
    <property type="match status" value="1"/>
</dbReference>
<dbReference type="InterPro" id="IPR020613">
    <property type="entry name" value="Thiolase_CS"/>
</dbReference>
<dbReference type="InterPro" id="IPR016039">
    <property type="entry name" value="Thiolase-like"/>
</dbReference>
<dbReference type="InterPro" id="IPR020617">
    <property type="entry name" value="Thiolase_C"/>
</dbReference>
<dbReference type="InterPro" id="IPR002155">
    <property type="entry name" value="Thiolase"/>
</dbReference>
<comment type="caution">
    <text evidence="7">The sequence shown here is derived from an EMBL/GenBank/DDBJ whole genome shotgun (WGS) entry which is preliminary data.</text>
</comment>
<feature type="domain" description="Thiolase N-terminal" evidence="5">
    <location>
        <begin position="5"/>
        <end position="254"/>
    </location>
</feature>
<name>A0ABS3U5T2_9ACTN</name>
<keyword evidence="8" id="KW-1185">Reference proteome</keyword>
<dbReference type="Proteomes" id="UP000681341">
    <property type="component" value="Unassembled WGS sequence"/>
</dbReference>
<dbReference type="PANTHER" id="PTHR43365">
    <property type="entry name" value="BLR7806 PROTEIN"/>
    <property type="match status" value="1"/>
</dbReference>
<dbReference type="Pfam" id="PF02803">
    <property type="entry name" value="Thiolase_C"/>
    <property type="match status" value="1"/>
</dbReference>
<dbReference type="RefSeq" id="WP_208497220.1">
    <property type="nucleotide sequence ID" value="NZ_JAGFNP010000008.1"/>
</dbReference>
<evidence type="ECO:0000256" key="2">
    <source>
        <dbReference type="ARBA" id="ARBA00022679"/>
    </source>
</evidence>
<gene>
    <name evidence="7" type="ORF">J5V16_15020</name>
</gene>
<dbReference type="EMBL" id="JAGFNP010000008">
    <property type="protein sequence ID" value="MBO3734137.1"/>
    <property type="molecule type" value="Genomic_DNA"/>
</dbReference>
<evidence type="ECO:0000313" key="7">
    <source>
        <dbReference type="EMBL" id="MBO3734137.1"/>
    </source>
</evidence>
<dbReference type="InterPro" id="IPR020616">
    <property type="entry name" value="Thiolase_N"/>
</dbReference>
<sequence length="385" mass="39000">MPEAVILAAARTPLGRRGGVLAGVHAVDLAAHAMNAALERSGLGPDAVDDVVLGCVSQVGEQSWNVARNAVLAAGWPDRIPGTTVDRQCGSSQQAVSFAAAAVLAGHADVVVAGGVESMSRVPMGSSVGAGAGEPYGPVVRERYAAHVDATAPVLFNQGLAAELVAERYGISREAMDGFALASHEKAAAASDGGAFAAEIAAVAGVSADEGIRRDTSMAKLAGLKPAFTAEGSVTAGSSSQISDGAAALVITTDEHARRLGVRPLARIAAACTVGSDPVLMLDGPIPATARILARAGLDLDEIDVFEVNEAFAAIPLAWLAETGADEERLNPRGGAIALGHPLGASGARLAATMLHYMRDTDSRRGLQVMCEGGGMANATVFELL</sequence>
<evidence type="ECO:0000256" key="1">
    <source>
        <dbReference type="ARBA" id="ARBA00010982"/>
    </source>
</evidence>
<dbReference type="CDD" id="cd00751">
    <property type="entry name" value="thiolase"/>
    <property type="match status" value="1"/>
</dbReference>
<dbReference type="PANTHER" id="PTHR43365:SF1">
    <property type="entry name" value="ACETYL-COA C-ACYLTRANSFERASE"/>
    <property type="match status" value="1"/>
</dbReference>
<dbReference type="PIRSF" id="PIRSF000429">
    <property type="entry name" value="Ac-CoA_Ac_transf"/>
    <property type="match status" value="1"/>
</dbReference>
<dbReference type="PROSITE" id="PS00737">
    <property type="entry name" value="THIOLASE_2"/>
    <property type="match status" value="1"/>
</dbReference>
<keyword evidence="2 4" id="KW-0808">Transferase</keyword>
<proteinExistence type="inferred from homology"/>
<evidence type="ECO:0000256" key="3">
    <source>
        <dbReference type="ARBA" id="ARBA00023315"/>
    </source>
</evidence>
<reference evidence="7 8" key="1">
    <citation type="submission" date="2021-03" db="EMBL/GenBank/DDBJ databases">
        <title>Glycomyces sp. nov., a novel actinomycete isolated from soil.</title>
        <authorList>
            <person name="Yang X."/>
            <person name="Xu X."/>
        </authorList>
    </citation>
    <scope>NUCLEOTIDE SEQUENCE [LARGE SCALE GENOMIC DNA]</scope>
    <source>
        <strain evidence="7 8">NEAU-S30</strain>
    </source>
</reference>
<evidence type="ECO:0000313" key="8">
    <source>
        <dbReference type="Proteomes" id="UP000681341"/>
    </source>
</evidence>
<dbReference type="NCBIfam" id="TIGR01930">
    <property type="entry name" value="AcCoA-C-Actrans"/>
    <property type="match status" value="1"/>
</dbReference>
<keyword evidence="3 4" id="KW-0012">Acyltransferase</keyword>
<evidence type="ECO:0000259" key="6">
    <source>
        <dbReference type="Pfam" id="PF02803"/>
    </source>
</evidence>
<evidence type="ECO:0000256" key="4">
    <source>
        <dbReference type="RuleBase" id="RU003557"/>
    </source>
</evidence>